<dbReference type="VEuPathDB" id="FungiDB:H257_02112"/>
<dbReference type="EMBL" id="QUSZ01002674">
    <property type="protein sequence ID" value="RHY21340.1"/>
    <property type="molecule type" value="Genomic_DNA"/>
</dbReference>
<evidence type="ECO:0000259" key="4">
    <source>
        <dbReference type="Pfam" id="PF00622"/>
    </source>
</evidence>
<dbReference type="GO" id="GO:0005737">
    <property type="term" value="C:cytoplasm"/>
    <property type="evidence" value="ECO:0007669"/>
    <property type="project" value="TreeGrafter"/>
</dbReference>
<feature type="non-terminal residue" evidence="5">
    <location>
        <position position="727"/>
    </location>
</feature>
<organism evidence="5 6">
    <name type="scientific">Aphanomyces astaci</name>
    <name type="common">Crayfish plague agent</name>
    <dbReference type="NCBI Taxonomy" id="112090"/>
    <lineage>
        <taxon>Eukaryota</taxon>
        <taxon>Sar</taxon>
        <taxon>Stramenopiles</taxon>
        <taxon>Oomycota</taxon>
        <taxon>Saprolegniomycetes</taxon>
        <taxon>Saprolegniales</taxon>
        <taxon>Verrucalvaceae</taxon>
        <taxon>Aphanomyces</taxon>
    </lineage>
</organism>
<reference evidence="5 6" key="1">
    <citation type="submission" date="2018-08" db="EMBL/GenBank/DDBJ databases">
        <title>Aphanomyces genome sequencing and annotation.</title>
        <authorList>
            <person name="Minardi D."/>
            <person name="Oidtmann B."/>
            <person name="Van Der Giezen M."/>
            <person name="Studholme D.J."/>
        </authorList>
    </citation>
    <scope>NUCLEOTIDE SEQUENCE [LARGE SCALE GENOMIC DNA]</scope>
    <source>
        <strain evidence="5 6">Kv</strain>
    </source>
</reference>
<dbReference type="Gene3D" id="2.60.120.920">
    <property type="match status" value="1"/>
</dbReference>
<dbReference type="Proteomes" id="UP000265427">
    <property type="component" value="Unassembled WGS sequence"/>
</dbReference>
<accession>A0A397BP90</accession>
<dbReference type="InterPro" id="IPR003961">
    <property type="entry name" value="FN3_dom"/>
</dbReference>
<dbReference type="GO" id="GO:0051603">
    <property type="term" value="P:proteolysis involved in protein catabolic process"/>
    <property type="evidence" value="ECO:0007669"/>
    <property type="project" value="TreeGrafter"/>
</dbReference>
<dbReference type="SUPFAM" id="SSF49899">
    <property type="entry name" value="Concanavalin A-like lectins/glucanases"/>
    <property type="match status" value="1"/>
</dbReference>
<protein>
    <recommendedName>
        <fullName evidence="4">SPRY domain-containing protein</fullName>
    </recommendedName>
</protein>
<sequence>MNVKCTIVSAGLFDRDGGVVTWLGLDGPLKAKSSSMLRTARSSLMDSFVTLFRALLLSPTWTPELLSKFAGHSPETILVPRRRRPDAPRSTSKKPNLVVPLILSIYVKMDDTMHGLLEWVLQHPLSIDGHGSTTMQDMDEDIQIAIYMHIRASLLRLAMAQTLHPSVARSMLSHESVVSELLAVAVRPVQSSLEDVFGNELDVVSKLGNVQGLVDWIADDNNSNMTESVTKKRAILDTVATILFERLPYVRGADVTPWWVVSAAQSLHVLGGEVEVDEYCVKGLLHFPTVKLNGVSVTAGSGMWYYEVVLLSDGLMQWQSGDVVGVLLDTDRCEMHYFLNGRSLGIAFEGLRLNHPVYPAMSLNVDQSVQFHFTASQFLYLPAMDKIQPVSSAILGHMCEHNTESGAIAWIMEQMEQEGQAANPTDKTSTFVLELADTCRDEEILPLYLIAETARSKWCAQDTLNHVLVHSTTTSPAAFPHGSFLAFVQSVIVGRSTDDDDMKESHLGANYTRLLHAMCAKNAGFVSILVDEMLRHFTLACDKDYCCWLARVLFAFAHNDNAAAANAVIRASNVWPTLVKAAANCNATLRHRAITVMTWYLQQDGLVGESGVPCLRFEYFVEWLAARVRKESPMRVVYSDYTQVSYTFSDLEPNTLYSVRAILTTAEPTGSVTFETLCESHLELDASSMGANLELVHHNMTVRNRVNKKWHAVRASVAYTSGVHVWD</sequence>
<dbReference type="PANTHER" id="PTHR13363:SF5">
    <property type="entry name" value="E3 UBIQUITIN-PROTEIN LIGASE RNF123"/>
    <property type="match status" value="1"/>
</dbReference>
<gene>
    <name evidence="5" type="ORF">DYB36_003471</name>
</gene>
<evidence type="ECO:0000256" key="1">
    <source>
        <dbReference type="ARBA" id="ARBA00022723"/>
    </source>
</evidence>
<dbReference type="GO" id="GO:0008270">
    <property type="term" value="F:zinc ion binding"/>
    <property type="evidence" value="ECO:0007669"/>
    <property type="project" value="UniProtKB-KW"/>
</dbReference>
<feature type="domain" description="SPRY" evidence="4">
    <location>
        <begin position="312"/>
        <end position="374"/>
    </location>
</feature>
<dbReference type="CDD" id="cd00063">
    <property type="entry name" value="FN3"/>
    <property type="match status" value="1"/>
</dbReference>
<evidence type="ECO:0000313" key="5">
    <source>
        <dbReference type="EMBL" id="RHY21340.1"/>
    </source>
</evidence>
<dbReference type="Pfam" id="PF00622">
    <property type="entry name" value="SPRY"/>
    <property type="match status" value="1"/>
</dbReference>
<name>A0A397BP90_APHAT</name>
<dbReference type="CDD" id="cd11709">
    <property type="entry name" value="SPRY"/>
    <property type="match status" value="1"/>
</dbReference>
<evidence type="ECO:0000313" key="6">
    <source>
        <dbReference type="Proteomes" id="UP000265427"/>
    </source>
</evidence>
<evidence type="ECO:0000256" key="2">
    <source>
        <dbReference type="ARBA" id="ARBA00022771"/>
    </source>
</evidence>
<keyword evidence="3" id="KW-0862">Zinc</keyword>
<comment type="caution">
    <text evidence="5">The sequence shown here is derived from an EMBL/GenBank/DDBJ whole genome shotgun (WGS) entry which is preliminary data.</text>
</comment>
<dbReference type="InterPro" id="IPR013320">
    <property type="entry name" value="ConA-like_dom_sf"/>
</dbReference>
<dbReference type="GO" id="GO:0004842">
    <property type="term" value="F:ubiquitin-protein transferase activity"/>
    <property type="evidence" value="ECO:0007669"/>
    <property type="project" value="InterPro"/>
</dbReference>
<keyword evidence="1" id="KW-0479">Metal-binding</keyword>
<dbReference type="PANTHER" id="PTHR13363">
    <property type="entry name" value="RING FINGER AND SRY DOMAIN-CONTAINING"/>
    <property type="match status" value="1"/>
</dbReference>
<dbReference type="AlphaFoldDB" id="A0A397BP90"/>
<dbReference type="InterPro" id="IPR045129">
    <property type="entry name" value="RNF123/RKP/RSPRY1"/>
</dbReference>
<dbReference type="InterPro" id="IPR043136">
    <property type="entry name" value="B30.2/SPRY_sf"/>
</dbReference>
<dbReference type="InterPro" id="IPR003877">
    <property type="entry name" value="SPRY_dom"/>
</dbReference>
<proteinExistence type="predicted"/>
<evidence type="ECO:0000256" key="3">
    <source>
        <dbReference type="ARBA" id="ARBA00022833"/>
    </source>
</evidence>
<keyword evidence="2" id="KW-0863">Zinc-finger</keyword>